<dbReference type="AlphaFoldDB" id="A0A1W0WGZ1"/>
<keyword evidence="13" id="KW-0186">Copper</keyword>
<evidence type="ECO:0000313" key="23">
    <source>
        <dbReference type="Proteomes" id="UP000192578"/>
    </source>
</evidence>
<feature type="binding site" evidence="13">
    <location>
        <position position="220"/>
    </location>
    <ligand>
        <name>Cu(2+)</name>
        <dbReference type="ChEBI" id="CHEBI:29036"/>
        <label>1</label>
        <note>catalytic</note>
    </ligand>
</feature>
<comment type="similarity">
    <text evidence="3">In the N-terminal section; belongs to the copper type II ascorbate-dependent monooxygenase family.</text>
</comment>
<evidence type="ECO:0000259" key="19">
    <source>
        <dbReference type="Pfam" id="PF01082"/>
    </source>
</evidence>
<evidence type="ECO:0000256" key="7">
    <source>
        <dbReference type="ARBA" id="ARBA00023157"/>
    </source>
</evidence>
<feature type="domain" description="Anoctamin transmembrane" evidence="21">
    <location>
        <begin position="1050"/>
        <end position="1207"/>
    </location>
</feature>
<evidence type="ECO:0000259" key="21">
    <source>
        <dbReference type="Pfam" id="PF04547"/>
    </source>
</evidence>
<feature type="compositionally biased region" description="Basic and acidic residues" evidence="16">
    <location>
        <begin position="845"/>
        <end position="857"/>
    </location>
</feature>
<keyword evidence="6" id="KW-0677">Repeat</keyword>
<dbReference type="PRINTS" id="PR00790">
    <property type="entry name" value="PAMONOXGNASE"/>
</dbReference>
<dbReference type="EMBL" id="MTYJ01000104">
    <property type="protein sequence ID" value="OQV14470.1"/>
    <property type="molecule type" value="Genomic_DNA"/>
</dbReference>
<evidence type="ECO:0000256" key="14">
    <source>
        <dbReference type="PIRSR" id="PIRSR600720-3"/>
    </source>
</evidence>
<comment type="similarity">
    <text evidence="2">In the C-terminal section; belongs to the peptidyl-alpha-hydroxyglycine alpha-amidating lyase family.</text>
</comment>
<feature type="binding site" evidence="13">
    <location>
        <position position="614"/>
    </location>
    <ligand>
        <name>Zn(2+)</name>
        <dbReference type="ChEBI" id="CHEBI:29105"/>
        <note>catalytic</note>
    </ligand>
</feature>
<dbReference type="SUPFAM" id="SSF63829">
    <property type="entry name" value="Calcium-dependent phosphotriesterase"/>
    <property type="match status" value="1"/>
</dbReference>
<dbReference type="InterPro" id="IPR008977">
    <property type="entry name" value="PHM/PNGase_F_dom_sf"/>
</dbReference>
<accession>A0A1W0WGZ1</accession>
<keyword evidence="4 13" id="KW-0479">Metal-binding</keyword>
<dbReference type="InterPro" id="IPR000323">
    <property type="entry name" value="Cu2_ascorb_mOase_N"/>
</dbReference>
<dbReference type="GO" id="GO:0005507">
    <property type="term" value="F:copper ion binding"/>
    <property type="evidence" value="ECO:0007669"/>
    <property type="project" value="InterPro"/>
</dbReference>
<keyword evidence="22" id="KW-0560">Oxidoreductase</keyword>
<keyword evidence="10" id="KW-0511">Multifunctional enzyme</keyword>
<dbReference type="PANTHER" id="PTHR10680:SF14">
    <property type="entry name" value="PEPTIDYL-GLYCINE ALPHA-AMIDATING MONOOXYGENASE"/>
    <property type="match status" value="1"/>
</dbReference>
<comment type="caution">
    <text evidence="22">The sequence shown here is derived from an EMBL/GenBank/DDBJ whole genome shotgun (WGS) entry which is preliminary data.</text>
</comment>
<dbReference type="InterPro" id="IPR036939">
    <property type="entry name" value="Cu2_ascorb_mOase_N_sf"/>
</dbReference>
<feature type="domain" description="Copper type II ascorbate-dependent monooxygenase N-terminal" evidence="19">
    <location>
        <begin position="49"/>
        <end position="157"/>
    </location>
</feature>
<feature type="region of interest" description="Disordered" evidence="16">
    <location>
        <begin position="745"/>
        <end position="773"/>
    </location>
</feature>
<dbReference type="Gene3D" id="2.60.120.230">
    <property type="match status" value="1"/>
</dbReference>
<feature type="signal peptide" evidence="18">
    <location>
        <begin position="1"/>
        <end position="22"/>
    </location>
</feature>
<feature type="disulfide bond" evidence="14">
    <location>
        <begin position="56"/>
        <end position="103"/>
    </location>
</feature>
<evidence type="ECO:0000256" key="9">
    <source>
        <dbReference type="ARBA" id="ARBA00023239"/>
    </source>
</evidence>
<evidence type="ECO:0000256" key="8">
    <source>
        <dbReference type="ARBA" id="ARBA00023180"/>
    </source>
</evidence>
<dbReference type="Pfam" id="PF04547">
    <property type="entry name" value="Anoctamin"/>
    <property type="match status" value="1"/>
</dbReference>
<dbReference type="GO" id="GO:0004504">
    <property type="term" value="F:peptidylglycine monooxygenase activity"/>
    <property type="evidence" value="ECO:0007669"/>
    <property type="project" value="UniProtKB-EC"/>
</dbReference>
<feature type="disulfide bond" evidence="14">
    <location>
        <begin position="204"/>
        <end position="291"/>
    </location>
</feature>
<comment type="cofactor">
    <cofactor evidence="13">
        <name>Zn(2+)</name>
        <dbReference type="ChEBI" id="CHEBI:29105"/>
    </cofactor>
    <text evidence="13">Binds one Zn(2+) ion per subunit.</text>
</comment>
<feature type="binding site" evidence="12">
    <location>
        <position position="455"/>
    </location>
    <ligand>
        <name>a protein</name>
        <dbReference type="ChEBI" id="CHEBI:16541"/>
    </ligand>
    <ligandPart>
        <name>C-terminal Xaa-(2S)-2-hydroxyglycine residue</name>
        <dbReference type="ChEBI" id="CHEBI:142768"/>
    </ligandPart>
</feature>
<reference evidence="23" key="1">
    <citation type="submission" date="2017-01" db="EMBL/GenBank/DDBJ databases">
        <title>Comparative genomics of anhydrobiosis in the tardigrade Hypsibius dujardini.</title>
        <authorList>
            <person name="Yoshida Y."/>
            <person name="Koutsovoulos G."/>
            <person name="Laetsch D."/>
            <person name="Stevens L."/>
            <person name="Kumar S."/>
            <person name="Horikawa D."/>
            <person name="Ishino K."/>
            <person name="Komine S."/>
            <person name="Tomita M."/>
            <person name="Blaxter M."/>
            <person name="Arakawa K."/>
        </authorList>
    </citation>
    <scope>NUCLEOTIDE SEQUENCE [LARGE SCALE GENOMIC DNA]</scope>
    <source>
        <strain evidence="23">Z151</strain>
    </source>
</reference>
<feature type="binding site" evidence="13">
    <location>
        <position position="82"/>
    </location>
    <ligand>
        <name>Cu(2+)</name>
        <dbReference type="ChEBI" id="CHEBI:29036"/>
        <label>1</label>
        <note>catalytic</note>
    </ligand>
</feature>
<dbReference type="Pfam" id="PF01082">
    <property type="entry name" value="Cu2_monooxygen"/>
    <property type="match status" value="1"/>
</dbReference>
<evidence type="ECO:0000256" key="6">
    <source>
        <dbReference type="ARBA" id="ARBA00022737"/>
    </source>
</evidence>
<keyword evidence="23" id="KW-1185">Reference proteome</keyword>
<dbReference type="SUPFAM" id="SSF49742">
    <property type="entry name" value="PHM/PNGase F"/>
    <property type="match status" value="2"/>
</dbReference>
<dbReference type="Proteomes" id="UP000192578">
    <property type="component" value="Unassembled WGS sequence"/>
</dbReference>
<evidence type="ECO:0000256" key="18">
    <source>
        <dbReference type="SAM" id="SignalP"/>
    </source>
</evidence>
<dbReference type="InterPro" id="IPR011042">
    <property type="entry name" value="6-blade_b-propeller_TolB-like"/>
</dbReference>
<gene>
    <name evidence="22" type="ORF">BV898_11312</name>
</gene>
<evidence type="ECO:0000256" key="5">
    <source>
        <dbReference type="ARBA" id="ARBA00022729"/>
    </source>
</evidence>
<feature type="binding site" evidence="13">
    <location>
        <position position="81"/>
    </location>
    <ligand>
        <name>Cu(2+)</name>
        <dbReference type="ChEBI" id="CHEBI:29036"/>
        <label>1</label>
        <note>catalytic</note>
    </ligand>
</feature>
<evidence type="ECO:0000313" key="22">
    <source>
        <dbReference type="EMBL" id="OQV14470.1"/>
    </source>
</evidence>
<dbReference type="InterPro" id="IPR024548">
    <property type="entry name" value="Cu2_monoox_C"/>
</dbReference>
<dbReference type="Pfam" id="PF01436">
    <property type="entry name" value="NHL"/>
    <property type="match status" value="2"/>
</dbReference>
<evidence type="ECO:0000256" key="4">
    <source>
        <dbReference type="ARBA" id="ARBA00022723"/>
    </source>
</evidence>
<comment type="catalytic activity">
    <reaction evidence="1">
        <text>a [peptide]-C-terminal (2S)-2-hydroxyglycine = a [peptide]-C-terminal amide + glyoxylate</text>
        <dbReference type="Rhea" id="RHEA:20924"/>
        <dbReference type="Rhea" id="RHEA-COMP:13485"/>
        <dbReference type="Rhea" id="RHEA-COMP:15321"/>
        <dbReference type="ChEBI" id="CHEBI:36655"/>
        <dbReference type="ChEBI" id="CHEBI:137001"/>
        <dbReference type="ChEBI" id="CHEBI:142768"/>
        <dbReference type="EC" id="4.3.2.5"/>
    </reaction>
</comment>
<feature type="repeat" description="NHL" evidence="15">
    <location>
        <begin position="544"/>
        <end position="583"/>
    </location>
</feature>
<dbReference type="CDD" id="cd14958">
    <property type="entry name" value="NHL_PAL_like"/>
    <property type="match status" value="1"/>
</dbReference>
<dbReference type="GO" id="GO:0006518">
    <property type="term" value="P:peptide metabolic process"/>
    <property type="evidence" value="ECO:0007669"/>
    <property type="project" value="InterPro"/>
</dbReference>
<evidence type="ECO:0000256" key="17">
    <source>
        <dbReference type="SAM" id="Phobius"/>
    </source>
</evidence>
<feature type="binding site" evidence="13">
    <location>
        <position position="154"/>
    </location>
    <ligand>
        <name>Cu(2+)</name>
        <dbReference type="ChEBI" id="CHEBI:29036"/>
        <label>1</label>
        <note>catalytic</note>
    </ligand>
</feature>
<feature type="binding site" evidence="13">
    <location>
        <position position="711"/>
    </location>
    <ligand>
        <name>Zn(2+)</name>
        <dbReference type="ChEBI" id="CHEBI:29105"/>
        <note>catalytic</note>
    </ligand>
</feature>
<feature type="disulfide bond" evidence="14">
    <location>
        <begin position="88"/>
        <end position="113"/>
    </location>
</feature>
<dbReference type="Gene3D" id="2.60.120.310">
    <property type="entry name" value="Copper type II, ascorbate-dependent monooxygenase, N-terminal domain"/>
    <property type="match status" value="1"/>
</dbReference>
<dbReference type="GO" id="GO:0004598">
    <property type="term" value="F:peptidylamidoglycolate lyase activity"/>
    <property type="evidence" value="ECO:0007669"/>
    <property type="project" value="UniProtKB-EC"/>
</dbReference>
<keyword evidence="9" id="KW-0456">Lyase</keyword>
<feature type="binding site" evidence="12">
    <location>
        <position position="572"/>
    </location>
    <ligand>
        <name>a protein</name>
        <dbReference type="ChEBI" id="CHEBI:16541"/>
    </ligand>
    <ligandPart>
        <name>C-terminal Xaa-(2S)-2-hydroxyglycine residue</name>
        <dbReference type="ChEBI" id="CHEBI:142768"/>
    </ligandPart>
</feature>
<feature type="binding site" evidence="13">
    <location>
        <position position="507"/>
    </location>
    <ligand>
        <name>Zn(2+)</name>
        <dbReference type="ChEBI" id="CHEBI:29105"/>
        <note>catalytic</note>
    </ligand>
</feature>
<feature type="disulfide bond" evidence="14">
    <location>
        <begin position="252"/>
        <end position="274"/>
    </location>
</feature>
<evidence type="ECO:0000256" key="15">
    <source>
        <dbReference type="PROSITE-ProRule" id="PRU00504"/>
    </source>
</evidence>
<feature type="transmembrane region" description="Helical" evidence="17">
    <location>
        <begin position="1119"/>
        <end position="1137"/>
    </location>
</feature>
<feature type="region of interest" description="Disordered" evidence="16">
    <location>
        <begin position="320"/>
        <end position="405"/>
    </location>
</feature>
<feature type="binding site" evidence="13">
    <location>
        <position position="273"/>
    </location>
    <ligand>
        <name>Cu(2+)</name>
        <dbReference type="ChEBI" id="CHEBI:29036"/>
        <label>1</label>
        <note>catalytic</note>
    </ligand>
</feature>
<dbReference type="PROSITE" id="PS51125">
    <property type="entry name" value="NHL"/>
    <property type="match status" value="2"/>
</dbReference>
<feature type="chain" id="PRO_5012596612" evidence="18">
    <location>
        <begin position="23"/>
        <end position="1212"/>
    </location>
</feature>
<dbReference type="GO" id="GO:0016020">
    <property type="term" value="C:membrane"/>
    <property type="evidence" value="ECO:0007669"/>
    <property type="project" value="InterPro"/>
</dbReference>
<evidence type="ECO:0000256" key="12">
    <source>
        <dbReference type="PIRSR" id="PIRSR600720-1"/>
    </source>
</evidence>
<comment type="cofactor">
    <cofactor evidence="13">
        <name>Cu(2+)</name>
        <dbReference type="ChEBI" id="CHEBI:29036"/>
    </cofactor>
    <text evidence="13">Binds 2 Cu(2+) ions per subunit.</text>
</comment>
<dbReference type="PANTHER" id="PTHR10680">
    <property type="entry name" value="PEPTIDYL-GLYCINE ALPHA-AMIDATING MONOOXYGENASE"/>
    <property type="match status" value="1"/>
</dbReference>
<keyword evidence="7 14" id="KW-1015">Disulfide bond</keyword>
<feature type="repeat" description="NHL" evidence="15">
    <location>
        <begin position="492"/>
        <end position="533"/>
    </location>
</feature>
<keyword evidence="13" id="KW-0862">Zinc</keyword>
<comment type="catalytic activity">
    <reaction evidence="11">
        <text>a [peptide]-C-terminal glycine + 2 L-ascorbate + O2 = a [peptide]-C-terminal (2S)-2-hydroxyglycine + 2 monodehydro-L-ascorbate radical + H2O</text>
        <dbReference type="Rhea" id="RHEA:21452"/>
        <dbReference type="Rhea" id="RHEA-COMP:13486"/>
        <dbReference type="Rhea" id="RHEA-COMP:15321"/>
        <dbReference type="ChEBI" id="CHEBI:15377"/>
        <dbReference type="ChEBI" id="CHEBI:15379"/>
        <dbReference type="ChEBI" id="CHEBI:38290"/>
        <dbReference type="ChEBI" id="CHEBI:59513"/>
        <dbReference type="ChEBI" id="CHEBI:137000"/>
        <dbReference type="ChEBI" id="CHEBI:142768"/>
        <dbReference type="EC" id="1.14.17.3"/>
    </reaction>
</comment>
<evidence type="ECO:0000256" key="13">
    <source>
        <dbReference type="PIRSR" id="PIRSR600720-2"/>
    </source>
</evidence>
<dbReference type="GO" id="GO:0046983">
    <property type="term" value="F:protein dimerization activity"/>
    <property type="evidence" value="ECO:0007669"/>
    <property type="project" value="InterPro"/>
</dbReference>
<feature type="binding site" evidence="12">
    <location>
        <position position="630"/>
    </location>
    <ligand>
        <name>a protein</name>
        <dbReference type="ChEBI" id="CHEBI:16541"/>
    </ligand>
    <ligandPart>
        <name>C-terminal Xaa-(2S)-2-hydroxyglycine residue</name>
        <dbReference type="ChEBI" id="CHEBI:142768"/>
    </ligandPart>
</feature>
<keyword evidence="17" id="KW-0472">Membrane</keyword>
<keyword evidence="17" id="KW-1133">Transmembrane helix</keyword>
<dbReference type="Gene3D" id="2.120.10.30">
    <property type="entry name" value="TolB, C-terminal domain"/>
    <property type="match status" value="1"/>
</dbReference>
<keyword evidence="17" id="KW-0812">Transmembrane</keyword>
<dbReference type="Pfam" id="PF03712">
    <property type="entry name" value="Cu2_monoox_C"/>
    <property type="match status" value="1"/>
</dbReference>
<proteinExistence type="inferred from homology"/>
<dbReference type="InterPro" id="IPR001258">
    <property type="entry name" value="NHL_repeat"/>
</dbReference>
<evidence type="ECO:0000256" key="10">
    <source>
        <dbReference type="ARBA" id="ARBA00023268"/>
    </source>
</evidence>
<evidence type="ECO:0000256" key="1">
    <source>
        <dbReference type="ARBA" id="ARBA00000686"/>
    </source>
</evidence>
<evidence type="ECO:0000256" key="3">
    <source>
        <dbReference type="ARBA" id="ARBA00010263"/>
    </source>
</evidence>
<feature type="disulfide bond" evidence="14">
    <location>
        <begin position="553"/>
        <end position="573"/>
    </location>
</feature>
<evidence type="ECO:0000256" key="16">
    <source>
        <dbReference type="SAM" id="MobiDB-lite"/>
    </source>
</evidence>
<feature type="domain" description="Copper type II ascorbate-dependent monooxygenase C-terminal" evidence="20">
    <location>
        <begin position="224"/>
        <end position="293"/>
    </location>
</feature>
<feature type="compositionally biased region" description="Polar residues" evidence="16">
    <location>
        <begin position="761"/>
        <end position="773"/>
    </location>
</feature>
<feature type="transmembrane region" description="Helical" evidence="17">
    <location>
        <begin position="783"/>
        <end position="807"/>
    </location>
</feature>
<dbReference type="InterPro" id="IPR049452">
    <property type="entry name" value="Anoctamin_TM"/>
</dbReference>
<dbReference type="OrthoDB" id="10018185at2759"/>
<protein>
    <submittedName>
        <fullName evidence="22">Peptidyl-glycine alpha-amidating monooxygenase</fullName>
    </submittedName>
</protein>
<keyword evidence="5 18" id="KW-0732">Signal</keyword>
<feature type="region of interest" description="Disordered" evidence="16">
    <location>
        <begin position="835"/>
        <end position="877"/>
    </location>
</feature>
<sequence length="1212" mass="134800">MELRIFLIALSVAAAVFDVGQCERNAMKDDENSDEEDVIAMWMPFINATTEDEYHCMGVDVAWDSRYITKYVPHASQKSVHHILIYGCSNRITKESSSGAWKCLNDHPIQAACGGASKFLYAWAKDAPALELPADVGFHIGTQTAVKGIFIQVHYSTLVQNDNSGISLILSSKPRKYAAGIMLLAGGGQYIPPHEPVVNVNVICKYQEDVVLHPFGYRTHATQPWSSHFRLAFYKMDAAHNITTGTIFGARCVYNSTERETVTLMGPTHNDEMCNFYMMYYADRATNSGGCTDVSADLMGYRLPDSASEPLPADQIVGHHHHAHAESPTEPPAMGVPEDAVTSLPGQFRSATVPRRRPDLETELESSNGRGRDGELDANSIEVDKKNDDHPGMDEHHEHAGAEHPKQPTVIVGERNKYGYEEVEHWSDEFKKMKLGQISGIALDHEAKSVYIFHRRDHTWDGTAFGYDNVYAKKADGPITQSTILVVDKATAAVQRQFGENLFYMPHGITVGRDGDLWVTDVALHQVIRLKNGQPTMILGAQFEPGHDGRHFCKPTSVTILSSGEFYVGDGYCNSRIIKFTPDGRYISHFGTDAGAASVFGSITPSATAFSLPHDIKLSDDESVLFVADRENGRVMAYQTADSKFLSKYQVPEFGFRVFSIDVAGDVLVAVNGPSGVPGESPPVQGILVNVTTGTAIGIFNSKVTPMQSPHAVAYTADQSCIFVVELNGNILQFHRIGAAPLSSSDNSHKHLPHSGKESDASATPSFLDRLSSNPLTPPEGGFSYLLLGIFVAPVLLLCCGLGFCCLRKTRTRTSQSKWKDALYQYRGSAKGGPNDLKLSGGFKSSREGFRPLRQEEKFDDDSDSDEEENEEHQESVNIQPFVALPERDLPGPRITTTNVTEVTVDVAAAVEEVDPTKITLFLDQIRPIDFLLVYEVKKEEGDGGNKLDLAQRDNFFREMEMLGVETEKTKAIQKSGHSTYFVKLHLPWDVVKDWAEKFHMRVPLQEAPGELINWSHKALEFLGFGIAKMNPMQQIVPFLPKHYYTAQFRLYTAWLIPISIVGVFAFLYGYFSIPDDPVVEDICASGTKYNMCPVCDRCPYWKLEQACPAKKLGYMFDNVGTCINAFLLSLWAVLFVESWKRKNAQLIYFFDCDDYQEEDEHPRAEFARAAPKIRRNAVTGLLEPFFPPTLLMLRRLASWIASLSFVSIQIQ</sequence>
<dbReference type="InterPro" id="IPR014784">
    <property type="entry name" value="Cu2_ascorb_mOase-like_C"/>
</dbReference>
<evidence type="ECO:0000259" key="20">
    <source>
        <dbReference type="Pfam" id="PF03712"/>
    </source>
</evidence>
<organism evidence="22 23">
    <name type="scientific">Hypsibius exemplaris</name>
    <name type="common">Freshwater tardigrade</name>
    <dbReference type="NCBI Taxonomy" id="2072580"/>
    <lineage>
        <taxon>Eukaryota</taxon>
        <taxon>Metazoa</taxon>
        <taxon>Ecdysozoa</taxon>
        <taxon>Tardigrada</taxon>
        <taxon>Eutardigrada</taxon>
        <taxon>Parachela</taxon>
        <taxon>Hypsibioidea</taxon>
        <taxon>Hypsibiidae</taxon>
        <taxon>Hypsibius</taxon>
    </lineage>
</organism>
<feature type="transmembrane region" description="Helical" evidence="17">
    <location>
        <begin position="1051"/>
        <end position="1072"/>
    </location>
</feature>
<name>A0A1W0WGZ1_HYPEX</name>
<dbReference type="InterPro" id="IPR000720">
    <property type="entry name" value="PHM/PAL"/>
</dbReference>
<keyword evidence="22" id="KW-0503">Monooxygenase</keyword>
<dbReference type="GO" id="GO:0005576">
    <property type="term" value="C:extracellular region"/>
    <property type="evidence" value="ECO:0007669"/>
    <property type="project" value="TreeGrafter"/>
</dbReference>
<evidence type="ECO:0000256" key="2">
    <source>
        <dbReference type="ARBA" id="ARBA00006026"/>
    </source>
</evidence>
<feature type="compositionally biased region" description="Basic and acidic residues" evidence="16">
    <location>
        <begin position="382"/>
        <end position="405"/>
    </location>
</feature>
<feature type="compositionally biased region" description="Acidic residues" evidence="16">
    <location>
        <begin position="858"/>
        <end position="872"/>
    </location>
</feature>
<evidence type="ECO:0000256" key="11">
    <source>
        <dbReference type="ARBA" id="ARBA00048431"/>
    </source>
</evidence>
<keyword evidence="8" id="KW-0325">Glycoprotein</keyword>